<dbReference type="EC" id="1.5.-.-" evidence="10"/>
<evidence type="ECO:0000256" key="5">
    <source>
        <dbReference type="ARBA" id="ARBA00022691"/>
    </source>
</evidence>
<dbReference type="Pfam" id="PF05430">
    <property type="entry name" value="Methyltransf_30"/>
    <property type="match status" value="1"/>
</dbReference>
<feature type="region of interest" description="FAD-dependent cmnm(5)s(2)U34 oxidoreductase" evidence="10">
    <location>
        <begin position="299"/>
        <end position="697"/>
    </location>
</feature>
<evidence type="ECO:0000256" key="3">
    <source>
        <dbReference type="ARBA" id="ARBA00022630"/>
    </source>
</evidence>
<comment type="subcellular location">
    <subcellularLocation>
        <location evidence="10">Cytoplasm</location>
    </subcellularLocation>
</comment>
<keyword evidence="11" id="KW-0472">Membrane</keyword>
<evidence type="ECO:0000256" key="10">
    <source>
        <dbReference type="HAMAP-Rule" id="MF_01102"/>
    </source>
</evidence>
<evidence type="ECO:0000256" key="7">
    <source>
        <dbReference type="ARBA" id="ARBA00022827"/>
    </source>
</evidence>
<dbReference type="NCBIfam" id="NF002483">
    <property type="entry name" value="PRK01747.1-4"/>
    <property type="match status" value="1"/>
</dbReference>
<evidence type="ECO:0000256" key="6">
    <source>
        <dbReference type="ARBA" id="ARBA00022694"/>
    </source>
</evidence>
<keyword evidence="11" id="KW-0812">Transmembrane</keyword>
<dbReference type="NCBIfam" id="NF002481">
    <property type="entry name" value="PRK01747.1-2"/>
    <property type="match status" value="1"/>
</dbReference>
<dbReference type="EC" id="2.1.1.61" evidence="10"/>
<dbReference type="GO" id="GO:0032259">
    <property type="term" value="P:methylation"/>
    <property type="evidence" value="ECO:0007669"/>
    <property type="project" value="UniProtKB-KW"/>
</dbReference>
<comment type="caution">
    <text evidence="14">The sequence shown here is derived from an EMBL/GenBank/DDBJ whole genome shotgun (WGS) entry which is preliminary data.</text>
</comment>
<evidence type="ECO:0000256" key="1">
    <source>
        <dbReference type="ARBA" id="ARBA00022490"/>
    </source>
</evidence>
<dbReference type="InterPro" id="IPR006076">
    <property type="entry name" value="FAD-dep_OxRdtase"/>
</dbReference>
<gene>
    <name evidence="10" type="primary">mnmC</name>
    <name evidence="14" type="ORF">C7410_109225</name>
</gene>
<feature type="region of interest" description="tRNA (mnm(5)s(2)U34)-methyltransferase" evidence="10">
    <location>
        <begin position="1"/>
        <end position="275"/>
    </location>
</feature>
<keyword evidence="5 10" id="KW-0949">S-adenosyl-L-methionine</keyword>
<dbReference type="GO" id="GO:0005737">
    <property type="term" value="C:cytoplasm"/>
    <property type="evidence" value="ECO:0007669"/>
    <property type="project" value="UniProtKB-SubCell"/>
</dbReference>
<keyword evidence="11" id="KW-1133">Transmembrane helix</keyword>
<keyword evidence="7 10" id="KW-0274">FAD</keyword>
<dbReference type="Gene3D" id="3.30.9.10">
    <property type="entry name" value="D-Amino Acid Oxidase, subunit A, domain 2"/>
    <property type="match status" value="1"/>
</dbReference>
<organism evidence="14 15">
    <name type="scientific">Paraburkholderia silvatlantica</name>
    <dbReference type="NCBI Taxonomy" id="321895"/>
    <lineage>
        <taxon>Bacteria</taxon>
        <taxon>Pseudomonadati</taxon>
        <taxon>Pseudomonadota</taxon>
        <taxon>Betaproteobacteria</taxon>
        <taxon>Burkholderiales</taxon>
        <taxon>Burkholderiaceae</taxon>
        <taxon>Paraburkholderia</taxon>
    </lineage>
</organism>
<evidence type="ECO:0000256" key="11">
    <source>
        <dbReference type="SAM" id="Phobius"/>
    </source>
</evidence>
<dbReference type="InterPro" id="IPR017610">
    <property type="entry name" value="tRNA_S-uridine_synth_MnmC_C"/>
</dbReference>
<dbReference type="InterPro" id="IPR023032">
    <property type="entry name" value="tRNA_MAMT_biosynth_bifunc_MnmC"/>
</dbReference>
<comment type="similarity">
    <text evidence="10">In the C-terminal section; belongs to the DAO family.</text>
</comment>
<dbReference type="SUPFAM" id="SSF54373">
    <property type="entry name" value="FAD-linked reductases, C-terminal domain"/>
    <property type="match status" value="1"/>
</dbReference>
<keyword evidence="9 10" id="KW-0511">Multifunctional enzyme</keyword>
<evidence type="ECO:0000256" key="9">
    <source>
        <dbReference type="ARBA" id="ARBA00023268"/>
    </source>
</evidence>
<keyword evidence="2 10" id="KW-0489">Methyltransferase</keyword>
<dbReference type="EMBL" id="QJSQ01000009">
    <property type="protein sequence ID" value="PYE22927.1"/>
    <property type="molecule type" value="Genomic_DNA"/>
</dbReference>
<dbReference type="InterPro" id="IPR036188">
    <property type="entry name" value="FAD/NAD-bd_sf"/>
</dbReference>
<dbReference type="GO" id="GO:0004808">
    <property type="term" value="F:tRNA (5-methylaminomethyl-2-thiouridylate)(34)-methyltransferase activity"/>
    <property type="evidence" value="ECO:0007669"/>
    <property type="project" value="UniProtKB-EC"/>
</dbReference>
<keyword evidence="1 10" id="KW-0963">Cytoplasm</keyword>
<evidence type="ECO:0000256" key="8">
    <source>
        <dbReference type="ARBA" id="ARBA00023002"/>
    </source>
</evidence>
<sequence>MRANAGPASVCGDATGLRQTLFPASRLARFLLTSGFAFLMTAILTPATLVFREDGTPFSPIYGDIYHSTGGAFAQAQAVFLNGNALPQRWQDRRIFTVVETGFGMGVNFLATWSAWRDDPARCERLHFVSVEKHPFARNDLQSALDAVVAHTREAPLARELVNAWPMLLPGTHRLEFEGGRVTLTLVFGDALEVFPKMWMRADAIYLDGFAPAKNPDLWSPAIFKALARIAGKDATFATWSSSGGVKRALEQNGFEYRKVQGFNGKWAMLVGRFAPRWRVRRYEPPLPLALRERHAVVVGAGLAGCALVERLAVRGWRVTLVERNAAPALEASGNPAGVFHPLISRDDSSASRITRAGFLYALQRWAALEAAGHAPRRSHAGLLHLVTDDESRAVAAALESFGYPEAFVRAVTREQAQALAGVALNQGGWFYPQGGAIDPAALCRAQCAFAAALPGAQVETRFGVRIGRIARAGERESGEWQVFDDAGRLAAQAATVIFANAQDASRAAALAHAPTRIVRGQLTLVDPSPLANLRVPVIGEGYAVPLDGGVTLAGATYEVDDADDALRAAGHTENIERVAHMLPELAAAQGERDFAGRVAFRCVTSDRMPMLGPLADEDAARRDAQRLAGAWPLDLPRASGLYGAYAFGSRGLVWAGLGAELIASQLEGEPWPLERELADQLDPARFLQRALRQRSL</sequence>
<accession>A0A2U1AK33</accession>
<keyword evidence="4 10" id="KW-0808">Transferase</keyword>
<feature type="transmembrane region" description="Helical" evidence="11">
    <location>
        <begin position="27"/>
        <end position="45"/>
    </location>
</feature>
<dbReference type="Pfam" id="PF01266">
    <property type="entry name" value="DAO"/>
    <property type="match status" value="1"/>
</dbReference>
<keyword evidence="3 10" id="KW-0285">Flavoprotein</keyword>
<comment type="cofactor">
    <cofactor evidence="10">
        <name>FAD</name>
        <dbReference type="ChEBI" id="CHEBI:57692"/>
    </cofactor>
</comment>
<dbReference type="Proteomes" id="UP000247772">
    <property type="component" value="Unassembled WGS sequence"/>
</dbReference>
<evidence type="ECO:0000259" key="12">
    <source>
        <dbReference type="Pfam" id="PF01266"/>
    </source>
</evidence>
<dbReference type="InterPro" id="IPR047785">
    <property type="entry name" value="tRNA_MNMC2"/>
</dbReference>
<dbReference type="PANTHER" id="PTHR13847:SF283">
    <property type="entry name" value="TRNA 5-METHYLAMINOMETHYL-2-THIOURIDINE BIOSYNTHESIS BIFUNCTIONAL PROTEIN MNMC"/>
    <property type="match status" value="1"/>
</dbReference>
<dbReference type="HAMAP" id="MF_01102">
    <property type="entry name" value="MnmC"/>
    <property type="match status" value="1"/>
</dbReference>
<dbReference type="AlphaFoldDB" id="A0A2U1AK33"/>
<dbReference type="PANTHER" id="PTHR13847">
    <property type="entry name" value="SARCOSINE DEHYDROGENASE-RELATED"/>
    <property type="match status" value="1"/>
</dbReference>
<dbReference type="Gene3D" id="3.40.50.150">
    <property type="entry name" value="Vaccinia Virus protein VP39"/>
    <property type="match status" value="1"/>
</dbReference>
<name>A0A2U1AK33_9BURK</name>
<dbReference type="NCBIfam" id="TIGR03197">
    <property type="entry name" value="MnmC_Cterm"/>
    <property type="match status" value="1"/>
</dbReference>
<evidence type="ECO:0000313" key="14">
    <source>
        <dbReference type="EMBL" id="PYE22927.1"/>
    </source>
</evidence>
<dbReference type="NCBIfam" id="NF033855">
    <property type="entry name" value="tRNA_MNMC2"/>
    <property type="match status" value="1"/>
</dbReference>
<comment type="catalytic activity">
    <reaction evidence="10">
        <text>5-aminomethyl-2-thiouridine(34) in tRNA + S-adenosyl-L-methionine = 5-methylaminomethyl-2-thiouridine(34) in tRNA + S-adenosyl-L-homocysteine + H(+)</text>
        <dbReference type="Rhea" id="RHEA:19569"/>
        <dbReference type="Rhea" id="RHEA-COMP:10195"/>
        <dbReference type="Rhea" id="RHEA-COMP:10197"/>
        <dbReference type="ChEBI" id="CHEBI:15378"/>
        <dbReference type="ChEBI" id="CHEBI:57856"/>
        <dbReference type="ChEBI" id="CHEBI:59789"/>
        <dbReference type="ChEBI" id="CHEBI:74454"/>
        <dbReference type="ChEBI" id="CHEBI:74455"/>
        <dbReference type="EC" id="2.1.1.61"/>
    </reaction>
</comment>
<evidence type="ECO:0000256" key="2">
    <source>
        <dbReference type="ARBA" id="ARBA00022603"/>
    </source>
</evidence>
<evidence type="ECO:0000313" key="15">
    <source>
        <dbReference type="Proteomes" id="UP000247772"/>
    </source>
</evidence>
<evidence type="ECO:0000256" key="4">
    <source>
        <dbReference type="ARBA" id="ARBA00022679"/>
    </source>
</evidence>
<evidence type="ECO:0000259" key="13">
    <source>
        <dbReference type="Pfam" id="PF05430"/>
    </source>
</evidence>
<feature type="domain" description="MnmC-like methyltransferase" evidence="13">
    <location>
        <begin position="155"/>
        <end position="272"/>
    </location>
</feature>
<reference evidence="14 15" key="1">
    <citation type="submission" date="2018-06" db="EMBL/GenBank/DDBJ databases">
        <title>Genomic Encyclopedia of Type Strains, Phase IV (KMG-V): Genome sequencing to study the core and pangenomes of soil and plant-associated prokaryotes.</title>
        <authorList>
            <person name="Whitman W."/>
        </authorList>
    </citation>
    <scope>NUCLEOTIDE SEQUENCE [LARGE SCALE GENOMIC DNA]</scope>
    <source>
        <strain evidence="14 15">SRCL-318</strain>
    </source>
</reference>
<dbReference type="GO" id="GO:0016645">
    <property type="term" value="F:oxidoreductase activity, acting on the CH-NH group of donors"/>
    <property type="evidence" value="ECO:0007669"/>
    <property type="project" value="InterPro"/>
</dbReference>
<protein>
    <recommendedName>
        <fullName evidence="10">tRNA 5-methylaminomethyl-2-thiouridine biosynthesis bifunctional protein MnmC</fullName>
        <shortName evidence="10">tRNA mnm(5)s(2)U biosynthesis bifunctional protein</shortName>
    </recommendedName>
    <domain>
        <recommendedName>
            <fullName evidence="10">tRNA (mnm(5)s(2)U34)-methyltransferase</fullName>
            <ecNumber evidence="10">2.1.1.61</ecNumber>
        </recommendedName>
    </domain>
    <domain>
        <recommendedName>
            <fullName evidence="10">FAD-dependent cmnm(5)s(2)U34 oxidoreductase</fullName>
            <ecNumber evidence="10">1.5.-.-</ecNumber>
        </recommendedName>
    </domain>
</protein>
<dbReference type="InterPro" id="IPR008471">
    <property type="entry name" value="MnmC-like_methylTransf"/>
</dbReference>
<comment type="function">
    <text evidence="10">Catalyzes the last two steps in the biosynthesis of 5-methylaminomethyl-2-thiouridine (mnm(5)s(2)U) at the wobble position (U34) in tRNA. Catalyzes the FAD-dependent demodification of cmnm(5)s(2)U34 to nm(5)s(2)U34, followed by the transfer of a methyl group from S-adenosyl-L-methionine to nm(5)s(2)U34, to form mnm(5)s(2)U34.</text>
</comment>
<comment type="similarity">
    <text evidence="10">In the N-terminal section; belongs to the methyltransferase superfamily. tRNA (mnm(5)s(2)U34)-methyltransferase family.</text>
</comment>
<dbReference type="SUPFAM" id="SSF51905">
    <property type="entry name" value="FAD/NAD(P)-binding domain"/>
    <property type="match status" value="1"/>
</dbReference>
<keyword evidence="6 10" id="KW-0819">tRNA processing</keyword>
<dbReference type="Gene3D" id="3.50.50.60">
    <property type="entry name" value="FAD/NAD(P)-binding domain"/>
    <property type="match status" value="1"/>
</dbReference>
<dbReference type="InterPro" id="IPR029063">
    <property type="entry name" value="SAM-dependent_MTases_sf"/>
</dbReference>
<dbReference type="GO" id="GO:0002097">
    <property type="term" value="P:tRNA wobble base modification"/>
    <property type="evidence" value="ECO:0007669"/>
    <property type="project" value="UniProtKB-UniRule"/>
</dbReference>
<dbReference type="GO" id="GO:0050660">
    <property type="term" value="F:flavin adenine dinucleotide binding"/>
    <property type="evidence" value="ECO:0007669"/>
    <property type="project" value="UniProtKB-UniRule"/>
</dbReference>
<feature type="domain" description="FAD dependent oxidoreductase" evidence="12">
    <location>
        <begin position="296"/>
        <end position="665"/>
    </location>
</feature>
<keyword evidence="8 10" id="KW-0560">Oxidoreductase</keyword>
<proteinExistence type="inferred from homology"/>